<keyword evidence="1" id="KW-1133">Transmembrane helix</keyword>
<sequence length="300" mass="34889">MHTSRIATRNTPIADRISDGWRRLRLGTRAALLSVVVLLTGCTQAFLYDFIPRYILWEMDEFVTLNNEQEDELMVLMTDALEVNRNEHMPLYYNFLSDVETEIMLGDVTPDDVKSWYTRIVTYRAETLEWLAPQGAQFLIKLSDEQHEELLANLQRGLNDDDESLAEADVSERKARWIEGRIEFVEEMVGELSEAQKTALMNSVTDQQDTTEQWMTWRHRWLDEFSSALKDRDESRLMAVMAYPETLYSPEYKAMKVDNRQRSFGHIASFLGDLTDQQRAQLVTQLDKWRQLFVAISAGG</sequence>
<evidence type="ECO:0000313" key="3">
    <source>
        <dbReference type="Proteomes" id="UP000267187"/>
    </source>
</evidence>
<dbReference type="EMBL" id="REFJ01000004">
    <property type="protein sequence ID" value="RMA79417.1"/>
    <property type="molecule type" value="Genomic_DNA"/>
</dbReference>
<keyword evidence="1" id="KW-0812">Transmembrane</keyword>
<comment type="caution">
    <text evidence="2">The sequence shown here is derived from an EMBL/GenBank/DDBJ whole genome shotgun (WGS) entry which is preliminary data.</text>
</comment>
<proteinExistence type="predicted"/>
<evidence type="ECO:0000313" key="2">
    <source>
        <dbReference type="EMBL" id="RMA79417.1"/>
    </source>
</evidence>
<evidence type="ECO:0008006" key="4">
    <source>
        <dbReference type="Google" id="ProtNLM"/>
    </source>
</evidence>
<dbReference type="Proteomes" id="UP000267187">
    <property type="component" value="Unassembled WGS sequence"/>
</dbReference>
<reference evidence="2 3" key="1">
    <citation type="submission" date="2018-10" db="EMBL/GenBank/DDBJ databases">
        <title>Genomic Encyclopedia of Type Strains, Phase IV (KMG-IV): sequencing the most valuable type-strain genomes for metagenomic binning, comparative biology and taxonomic classification.</title>
        <authorList>
            <person name="Goeker M."/>
        </authorList>
    </citation>
    <scope>NUCLEOTIDE SEQUENCE [LARGE SCALE GENOMIC DNA]</scope>
    <source>
        <strain evidence="2 3">DSM 25080</strain>
    </source>
</reference>
<dbReference type="RefSeq" id="WP_147434528.1">
    <property type="nucleotide sequence ID" value="NZ_REFJ01000004.1"/>
</dbReference>
<name>A0A3M0A466_9GAMM</name>
<protein>
    <recommendedName>
        <fullName evidence="4">Lipoprotein</fullName>
    </recommendedName>
</protein>
<dbReference type="Pfam" id="PF19795">
    <property type="entry name" value="DUF6279"/>
    <property type="match status" value="1"/>
</dbReference>
<accession>A0A3M0A466</accession>
<keyword evidence="3" id="KW-1185">Reference proteome</keyword>
<dbReference type="OrthoDB" id="5767052at2"/>
<gene>
    <name evidence="2" type="ORF">DFR27_1858</name>
</gene>
<feature type="transmembrane region" description="Helical" evidence="1">
    <location>
        <begin position="30"/>
        <end position="51"/>
    </location>
</feature>
<evidence type="ECO:0000256" key="1">
    <source>
        <dbReference type="SAM" id="Phobius"/>
    </source>
</evidence>
<dbReference type="AlphaFoldDB" id="A0A3M0A466"/>
<organism evidence="2 3">
    <name type="scientific">Umboniibacter marinipuniceus</name>
    <dbReference type="NCBI Taxonomy" id="569599"/>
    <lineage>
        <taxon>Bacteria</taxon>
        <taxon>Pseudomonadati</taxon>
        <taxon>Pseudomonadota</taxon>
        <taxon>Gammaproteobacteria</taxon>
        <taxon>Cellvibrionales</taxon>
        <taxon>Cellvibrionaceae</taxon>
        <taxon>Umboniibacter</taxon>
    </lineage>
</organism>
<keyword evidence="1" id="KW-0472">Membrane</keyword>